<evidence type="ECO:0000313" key="2">
    <source>
        <dbReference type="Proteomes" id="UP000659344"/>
    </source>
</evidence>
<reference evidence="2" key="1">
    <citation type="journal article" date="2019" name="Int. J. Syst. Evol. Microbiol.">
        <title>The Global Catalogue of Microorganisms (GCM) 10K type strain sequencing project: providing services to taxonomists for standard genome sequencing and annotation.</title>
        <authorList>
            <consortium name="The Broad Institute Genomics Platform"/>
            <consortium name="The Broad Institute Genome Sequencing Center for Infectious Disease"/>
            <person name="Wu L."/>
            <person name="Ma J."/>
        </authorList>
    </citation>
    <scope>NUCLEOTIDE SEQUENCE [LARGE SCALE GENOMIC DNA]</scope>
    <source>
        <strain evidence="2">CGMCC 1.12769</strain>
    </source>
</reference>
<dbReference type="EMBL" id="BMFT01000001">
    <property type="protein sequence ID" value="GGH20190.1"/>
    <property type="molecule type" value="Genomic_DNA"/>
</dbReference>
<sequence length="132" mass="14860">MKNLKMSLFLIQLLFILILVGCKTNDLDIIQINSTSNPAAEEILTGNPNANIFMYSDIIYNAGVSWVDELELTKDQFMLEIVKNADHGKDFVNGTANKLKVETKIYSVKERGDILIAETNDGDIRFYKLVEG</sequence>
<dbReference type="Proteomes" id="UP000659344">
    <property type="component" value="Unassembled WGS sequence"/>
</dbReference>
<keyword evidence="2" id="KW-1185">Reference proteome</keyword>
<evidence type="ECO:0000313" key="1">
    <source>
        <dbReference type="EMBL" id="GGH20190.1"/>
    </source>
</evidence>
<organism evidence="1 2">
    <name type="scientific">Paenibacillus segetis</name>
    <dbReference type="NCBI Taxonomy" id="1325360"/>
    <lineage>
        <taxon>Bacteria</taxon>
        <taxon>Bacillati</taxon>
        <taxon>Bacillota</taxon>
        <taxon>Bacilli</taxon>
        <taxon>Bacillales</taxon>
        <taxon>Paenibacillaceae</taxon>
        <taxon>Paenibacillus</taxon>
    </lineage>
</organism>
<accession>A0ABQ1YBS0</accession>
<dbReference type="PROSITE" id="PS51257">
    <property type="entry name" value="PROKAR_LIPOPROTEIN"/>
    <property type="match status" value="1"/>
</dbReference>
<dbReference type="RefSeq" id="WP_188537764.1">
    <property type="nucleotide sequence ID" value="NZ_BMFT01000001.1"/>
</dbReference>
<comment type="caution">
    <text evidence="1">The sequence shown here is derived from an EMBL/GenBank/DDBJ whole genome shotgun (WGS) entry which is preliminary data.</text>
</comment>
<name>A0ABQ1YBS0_9BACL</name>
<protein>
    <submittedName>
        <fullName evidence="1">Uncharacterized protein</fullName>
    </submittedName>
</protein>
<proteinExistence type="predicted"/>
<gene>
    <name evidence="1" type="ORF">GCM10008013_17390</name>
</gene>